<feature type="binding site" evidence="2">
    <location>
        <position position="197"/>
    </location>
    <ligand>
        <name>substrate</name>
    </ligand>
</feature>
<dbReference type="EC" id="2.3.1.31" evidence="2"/>
<feature type="binding site" evidence="2">
    <location>
        <position position="314"/>
    </location>
    <ligand>
        <name>substrate</name>
    </ligand>
</feature>
<reference evidence="5" key="1">
    <citation type="submission" date="2021-04" db="EMBL/GenBank/DDBJ databases">
        <authorList>
            <person name="Rodrigo-Torres L."/>
            <person name="Arahal R. D."/>
            <person name="Lucena T."/>
        </authorList>
    </citation>
    <scope>NUCLEOTIDE SEQUENCE</scope>
    <source>
        <strain evidence="5">AS29M-1</strain>
    </source>
</reference>
<keyword evidence="2" id="KW-0486">Methionine biosynthesis</keyword>
<dbReference type="GO" id="GO:0005737">
    <property type="term" value="C:cytoplasm"/>
    <property type="evidence" value="ECO:0007669"/>
    <property type="project" value="UniProtKB-SubCell"/>
</dbReference>
<gene>
    <name evidence="2 5" type="primary">metXA</name>
    <name evidence="5" type="ORF">CRYO30217_00351</name>
</gene>
<evidence type="ECO:0000256" key="3">
    <source>
        <dbReference type="PIRSR" id="PIRSR000443-1"/>
    </source>
</evidence>
<dbReference type="PANTHER" id="PTHR32268">
    <property type="entry name" value="HOMOSERINE O-ACETYLTRANSFERASE"/>
    <property type="match status" value="1"/>
</dbReference>
<evidence type="ECO:0000313" key="5">
    <source>
        <dbReference type="EMBL" id="CAG5077327.1"/>
    </source>
</evidence>
<dbReference type="GO" id="GO:0009086">
    <property type="term" value="P:methionine biosynthetic process"/>
    <property type="evidence" value="ECO:0007669"/>
    <property type="project" value="UniProtKB-UniRule"/>
</dbReference>
<dbReference type="InterPro" id="IPR029058">
    <property type="entry name" value="AB_hydrolase_fold"/>
</dbReference>
<comment type="caution">
    <text evidence="2">Lacks conserved residue(s) required for the propagation of feature annotation.</text>
</comment>
<dbReference type="EMBL" id="OU015584">
    <property type="protein sequence ID" value="CAG5077327.1"/>
    <property type="molecule type" value="Genomic_DNA"/>
</dbReference>
<keyword evidence="2" id="KW-0963">Cytoplasm</keyword>
<name>A0A916JJQ3_9FLAO</name>
<dbReference type="SUPFAM" id="SSF53474">
    <property type="entry name" value="alpha/beta-Hydrolases"/>
    <property type="match status" value="1"/>
</dbReference>
<evidence type="ECO:0000259" key="4">
    <source>
        <dbReference type="Pfam" id="PF00561"/>
    </source>
</evidence>
<keyword evidence="2 5" id="KW-0012">Acyltransferase</keyword>
<proteinExistence type="inferred from homology"/>
<dbReference type="InterPro" id="IPR008220">
    <property type="entry name" value="HAT_MetX-like"/>
</dbReference>
<evidence type="ECO:0000256" key="2">
    <source>
        <dbReference type="HAMAP-Rule" id="MF_00296"/>
    </source>
</evidence>
<keyword evidence="2" id="KW-0028">Amino-acid biosynthesis</keyword>
<feature type="active site" evidence="2 3">
    <location>
        <position position="313"/>
    </location>
</feature>
<comment type="function">
    <text evidence="2">Transfers an acetyl group from acetyl-CoA to L-homoserine, forming acetyl-L-homoserine.</text>
</comment>
<feature type="active site" evidence="2 3">
    <location>
        <position position="284"/>
    </location>
</feature>
<comment type="catalytic activity">
    <reaction evidence="2">
        <text>L-homoserine + acetyl-CoA = O-acetyl-L-homoserine + CoA</text>
        <dbReference type="Rhea" id="RHEA:13701"/>
        <dbReference type="ChEBI" id="CHEBI:57287"/>
        <dbReference type="ChEBI" id="CHEBI:57288"/>
        <dbReference type="ChEBI" id="CHEBI:57476"/>
        <dbReference type="ChEBI" id="CHEBI:57716"/>
        <dbReference type="EC" id="2.3.1.31"/>
    </reaction>
</comment>
<feature type="domain" description="AB hydrolase-1" evidence="4">
    <location>
        <begin position="40"/>
        <end position="180"/>
    </location>
</feature>
<dbReference type="GO" id="GO:0009092">
    <property type="term" value="P:homoserine metabolic process"/>
    <property type="evidence" value="ECO:0007669"/>
    <property type="project" value="TreeGrafter"/>
</dbReference>
<dbReference type="PANTHER" id="PTHR32268:SF11">
    <property type="entry name" value="HOMOSERINE O-ACETYLTRANSFERASE"/>
    <property type="match status" value="1"/>
</dbReference>
<organism evidence="5 6">
    <name type="scientific">Parvicella tangerina</name>
    <dbReference type="NCBI Taxonomy" id="2829795"/>
    <lineage>
        <taxon>Bacteria</taxon>
        <taxon>Pseudomonadati</taxon>
        <taxon>Bacteroidota</taxon>
        <taxon>Flavobacteriia</taxon>
        <taxon>Flavobacteriales</taxon>
        <taxon>Parvicellaceae</taxon>
        <taxon>Parvicella</taxon>
    </lineage>
</organism>
<dbReference type="GO" id="GO:0004414">
    <property type="term" value="F:homoserine O-acetyltransferase activity"/>
    <property type="evidence" value="ECO:0007669"/>
    <property type="project" value="UniProtKB-UniRule"/>
</dbReference>
<evidence type="ECO:0000313" key="6">
    <source>
        <dbReference type="Proteomes" id="UP000683507"/>
    </source>
</evidence>
<comment type="subunit">
    <text evidence="2">Homodimer.</text>
</comment>
<dbReference type="Proteomes" id="UP000683507">
    <property type="component" value="Chromosome"/>
</dbReference>
<comment type="pathway">
    <text evidence="2">Amino-acid biosynthesis; L-methionine biosynthesis via de novo pathway; O-acetyl-L-homoserine from L-homoserine: step 1/1.</text>
</comment>
<dbReference type="InterPro" id="IPR000073">
    <property type="entry name" value="AB_hydrolase_1"/>
</dbReference>
<dbReference type="AlphaFoldDB" id="A0A916JJQ3"/>
<accession>A0A916JJQ3</accession>
<evidence type="ECO:0000256" key="1">
    <source>
        <dbReference type="ARBA" id="ARBA00022679"/>
    </source>
</evidence>
<dbReference type="PIRSF" id="PIRSF000443">
    <property type="entry name" value="Homoser_Ac_trans"/>
    <property type="match status" value="1"/>
</dbReference>
<dbReference type="Gene3D" id="3.40.50.1820">
    <property type="entry name" value="alpha/beta hydrolase"/>
    <property type="match status" value="1"/>
</dbReference>
<dbReference type="RefSeq" id="WP_258540589.1">
    <property type="nucleotide sequence ID" value="NZ_OU015584.1"/>
</dbReference>
<feature type="active site" description="Nucleophile" evidence="2 3">
    <location>
        <position position="134"/>
    </location>
</feature>
<dbReference type="Pfam" id="PF00561">
    <property type="entry name" value="Abhydrolase_1"/>
    <property type="match status" value="1"/>
</dbReference>
<comment type="subcellular location">
    <subcellularLocation>
        <location evidence="2">Cytoplasm</location>
    </subcellularLocation>
</comment>
<keyword evidence="1 2" id="KW-0808">Transferase</keyword>
<protein>
    <recommendedName>
        <fullName evidence="2">Homoserine O-acetyltransferase</fullName>
        <shortName evidence="2">HAT</shortName>
        <ecNumber evidence="2">2.3.1.31</ecNumber>
    </recommendedName>
    <alternativeName>
        <fullName evidence="2">Homoserine transacetylase</fullName>
        <shortName evidence="2">HTA</shortName>
    </alternativeName>
</protein>
<dbReference type="NCBIfam" id="TIGR01392">
    <property type="entry name" value="homoserO_Ac_trn"/>
    <property type="match status" value="1"/>
</dbReference>
<dbReference type="KEGG" id="ptan:CRYO30217_00351"/>
<sequence>MKLNQLYLKEGVRLESGESLPEVRITYSTAGKLNESKSNVVWVFHALTANANPFEWWSGLVGEGKVFNPSEHFIICANVIGGCYGTTGPCSEETPVELKGLNFPHITVRDVTRLHEILAQHLDISSVKFAIGGSFGGYQAFEFSLGKINVENLIIVASAPYEAPWNIAIHETQRMAIKSDATLSYSKGGKKGLETARGIGLLTYRTPNSYNQTQPRKEGQITQFSAASYIQYQGKKLADRFSPHSYLTLINCLDTHDISRNRKDLQSALNKISSKTLCIGIKEDLLADSELLRSCTDHIPLGHFEEINSPFGHDGFLIETNQLANLIRKYFN</sequence>
<comment type="similarity">
    <text evidence="2">Belongs to the AB hydrolase superfamily. MetX family.</text>
</comment>
<dbReference type="HAMAP" id="MF_00296">
    <property type="entry name" value="MetX_acyltransf"/>
    <property type="match status" value="1"/>
</dbReference>
<keyword evidence="6" id="KW-1185">Reference proteome</keyword>